<dbReference type="GO" id="GO:0016616">
    <property type="term" value="F:oxidoreductase activity, acting on the CH-OH group of donors, NAD or NADP as acceptor"/>
    <property type="evidence" value="ECO:0007669"/>
    <property type="project" value="TreeGrafter"/>
</dbReference>
<evidence type="ECO:0000256" key="1">
    <source>
        <dbReference type="ARBA" id="ARBA00006484"/>
    </source>
</evidence>
<protein>
    <submittedName>
        <fullName evidence="3">Uncharacterized protein</fullName>
    </submittedName>
</protein>
<dbReference type="InterPro" id="IPR002347">
    <property type="entry name" value="SDR_fam"/>
</dbReference>
<name>A0A0F9Q1J3_9ZZZZ</name>
<gene>
    <name evidence="3" type="ORF">LCGC14_0830010</name>
</gene>
<sequence length="266" mass="28552">MTYISELFNLKGKVALVTGGGKGLGYFSAEGLAESGANVAICGRDIHGKLNDAVEKLRKIRRDCISIKCDVTSEDDVKQMASKIREHYGKCDILVNNAGVSDSGPSKTYTMERWKKIIDTNITGTFLCCREIGKMMIKQKGGSIINIGSLNGQVGFSSGMTAYATSKVGVIGMTRSLAVEWGKYNIRVNALLPGNMEEGMMEFLQDKNSPMFKMIGVPLLNLTPLKRFGNGDDIKGTVVFLASKAGSYISGAKILVDGGITINAGI</sequence>
<dbReference type="PRINTS" id="PR00080">
    <property type="entry name" value="SDRFAMILY"/>
</dbReference>
<dbReference type="Gene3D" id="3.40.50.720">
    <property type="entry name" value="NAD(P)-binding Rossmann-like Domain"/>
    <property type="match status" value="1"/>
</dbReference>
<evidence type="ECO:0000256" key="2">
    <source>
        <dbReference type="ARBA" id="ARBA00023002"/>
    </source>
</evidence>
<reference evidence="3" key="1">
    <citation type="journal article" date="2015" name="Nature">
        <title>Complex archaea that bridge the gap between prokaryotes and eukaryotes.</title>
        <authorList>
            <person name="Spang A."/>
            <person name="Saw J.H."/>
            <person name="Jorgensen S.L."/>
            <person name="Zaremba-Niedzwiedzka K."/>
            <person name="Martijn J."/>
            <person name="Lind A.E."/>
            <person name="van Eijk R."/>
            <person name="Schleper C."/>
            <person name="Guy L."/>
            <person name="Ettema T.J."/>
        </authorList>
    </citation>
    <scope>NUCLEOTIDE SEQUENCE</scope>
</reference>
<evidence type="ECO:0000313" key="3">
    <source>
        <dbReference type="EMBL" id="KKN30847.1"/>
    </source>
</evidence>
<dbReference type="Pfam" id="PF13561">
    <property type="entry name" value="adh_short_C2"/>
    <property type="match status" value="1"/>
</dbReference>
<dbReference type="AlphaFoldDB" id="A0A0F9Q1J3"/>
<dbReference type="PANTHER" id="PTHR42760">
    <property type="entry name" value="SHORT-CHAIN DEHYDROGENASES/REDUCTASES FAMILY MEMBER"/>
    <property type="match status" value="1"/>
</dbReference>
<comment type="caution">
    <text evidence="3">The sequence shown here is derived from an EMBL/GenBank/DDBJ whole genome shotgun (WGS) entry which is preliminary data.</text>
</comment>
<keyword evidence="2" id="KW-0560">Oxidoreductase</keyword>
<proteinExistence type="inferred from homology"/>
<accession>A0A0F9Q1J3</accession>
<comment type="similarity">
    <text evidence="1">Belongs to the short-chain dehydrogenases/reductases (SDR) family.</text>
</comment>
<dbReference type="InterPro" id="IPR020904">
    <property type="entry name" value="Sc_DH/Rdtase_CS"/>
</dbReference>
<dbReference type="PRINTS" id="PR00081">
    <property type="entry name" value="GDHRDH"/>
</dbReference>
<dbReference type="EMBL" id="LAZR01002376">
    <property type="protein sequence ID" value="KKN30847.1"/>
    <property type="molecule type" value="Genomic_DNA"/>
</dbReference>
<dbReference type="CDD" id="cd05233">
    <property type="entry name" value="SDR_c"/>
    <property type="match status" value="1"/>
</dbReference>
<dbReference type="InterPro" id="IPR036291">
    <property type="entry name" value="NAD(P)-bd_dom_sf"/>
</dbReference>
<organism evidence="3">
    <name type="scientific">marine sediment metagenome</name>
    <dbReference type="NCBI Taxonomy" id="412755"/>
    <lineage>
        <taxon>unclassified sequences</taxon>
        <taxon>metagenomes</taxon>
        <taxon>ecological metagenomes</taxon>
    </lineage>
</organism>
<dbReference type="SUPFAM" id="SSF51735">
    <property type="entry name" value="NAD(P)-binding Rossmann-fold domains"/>
    <property type="match status" value="1"/>
</dbReference>
<dbReference type="FunFam" id="3.40.50.720:FF:000084">
    <property type="entry name" value="Short-chain dehydrogenase reductase"/>
    <property type="match status" value="1"/>
</dbReference>
<dbReference type="PANTHER" id="PTHR42760:SF115">
    <property type="entry name" value="3-OXOACYL-[ACYL-CARRIER-PROTEIN] REDUCTASE FABG"/>
    <property type="match status" value="1"/>
</dbReference>
<dbReference type="PROSITE" id="PS00061">
    <property type="entry name" value="ADH_SHORT"/>
    <property type="match status" value="1"/>
</dbReference>